<organism evidence="2 3">
    <name type="scientific">Salinadaptatus halalkaliphilus</name>
    <dbReference type="NCBI Taxonomy" id="2419781"/>
    <lineage>
        <taxon>Archaea</taxon>
        <taxon>Methanobacteriati</taxon>
        <taxon>Methanobacteriota</taxon>
        <taxon>Stenosarchaea group</taxon>
        <taxon>Halobacteria</taxon>
        <taxon>Halobacteriales</taxon>
        <taxon>Natrialbaceae</taxon>
        <taxon>Salinadaptatus</taxon>
    </lineage>
</organism>
<dbReference type="EMBL" id="RBZW01000058">
    <property type="protein sequence ID" value="THE63582.1"/>
    <property type="molecule type" value="Genomic_DNA"/>
</dbReference>
<feature type="compositionally biased region" description="Polar residues" evidence="1">
    <location>
        <begin position="42"/>
        <end position="57"/>
    </location>
</feature>
<sequence>MKERDRVTLCQRAIVVAMTVSLLALTIGAGGAVAQDTEVIESENQTQTEETGEVTAQETVEEESITEIEQSETTTETVVEDSFTTTGDDIFDTDAFLEDLTVEILMPDDGLFE</sequence>
<feature type="compositionally biased region" description="Acidic residues" evidence="1">
    <location>
        <begin position="59"/>
        <end position="70"/>
    </location>
</feature>
<dbReference type="Proteomes" id="UP000318864">
    <property type="component" value="Unassembled WGS sequence"/>
</dbReference>
<comment type="caution">
    <text evidence="2">The sequence shown here is derived from an EMBL/GenBank/DDBJ whole genome shotgun (WGS) entry which is preliminary data.</text>
</comment>
<gene>
    <name evidence="2" type="ORF">D8Y22_17330</name>
</gene>
<keyword evidence="3" id="KW-1185">Reference proteome</keyword>
<evidence type="ECO:0000313" key="3">
    <source>
        <dbReference type="Proteomes" id="UP000318864"/>
    </source>
</evidence>
<proteinExistence type="predicted"/>
<feature type="region of interest" description="Disordered" evidence="1">
    <location>
        <begin position="40"/>
        <end position="79"/>
    </location>
</feature>
<reference evidence="2 3" key="1">
    <citation type="submission" date="2018-10" db="EMBL/GenBank/DDBJ databases">
        <title>Natronolimnobius sp. XQ-INN 246 isolated from Inner Mongolia Autonomous Region of China.</title>
        <authorList>
            <person name="Xue Q."/>
        </authorList>
    </citation>
    <scope>NUCLEOTIDE SEQUENCE [LARGE SCALE GENOMIC DNA]</scope>
    <source>
        <strain evidence="2 3">XQ-INN 246</strain>
    </source>
</reference>
<evidence type="ECO:0000256" key="1">
    <source>
        <dbReference type="SAM" id="MobiDB-lite"/>
    </source>
</evidence>
<dbReference type="AlphaFoldDB" id="A0A4S3TI36"/>
<name>A0A4S3TI36_9EURY</name>
<dbReference type="RefSeq" id="WP_141465926.1">
    <property type="nucleotide sequence ID" value="NZ_RBZW01000058.1"/>
</dbReference>
<evidence type="ECO:0000313" key="2">
    <source>
        <dbReference type="EMBL" id="THE63582.1"/>
    </source>
</evidence>
<accession>A0A4S3TI36</accession>
<protein>
    <submittedName>
        <fullName evidence="2">Uncharacterized protein</fullName>
    </submittedName>
</protein>